<dbReference type="HOGENOM" id="CLU_207111_0_0_6"/>
<reference evidence="2 3" key="1">
    <citation type="submission" date="2011-08" db="EMBL/GenBank/DDBJ databases">
        <authorList>
            <person name="Weinstock G."/>
            <person name="Sodergren E."/>
            <person name="Clifton S."/>
            <person name="Fulton L."/>
            <person name="Fulton B."/>
            <person name="Courtney L."/>
            <person name="Fronick C."/>
            <person name="Harrison M."/>
            <person name="Strong C."/>
            <person name="Farmer C."/>
            <person name="Delahaunty K."/>
            <person name="Markovic C."/>
            <person name="Hall O."/>
            <person name="Minx P."/>
            <person name="Tomlinson C."/>
            <person name="Mitreva M."/>
            <person name="Hou S."/>
            <person name="Chen J."/>
            <person name="Wollam A."/>
            <person name="Pepin K.H."/>
            <person name="Johnson M."/>
            <person name="Bhonagiri V."/>
            <person name="Zhang X."/>
            <person name="Suruliraj S."/>
            <person name="Warren W."/>
            <person name="Chinwalla A."/>
            <person name="Mardis E.R."/>
            <person name="Wilson R.K."/>
        </authorList>
    </citation>
    <scope>NUCLEOTIDE SEQUENCE [LARGE SCALE GENOMIC DNA]</scope>
    <source>
        <strain evidence="2 3">ATCC 51873</strain>
    </source>
</reference>
<evidence type="ECO:0000313" key="3">
    <source>
        <dbReference type="Proteomes" id="UP000005959"/>
    </source>
</evidence>
<comment type="caution">
    <text evidence="2">The sequence shown here is derived from an EMBL/GenBank/DDBJ whole genome shotgun (WGS) entry which is preliminary data.</text>
</comment>
<dbReference type="Proteomes" id="UP000005959">
    <property type="component" value="Unassembled WGS sequence"/>
</dbReference>
<evidence type="ECO:0000256" key="1">
    <source>
        <dbReference type="SAM" id="Phobius"/>
    </source>
</evidence>
<gene>
    <name evidence="2" type="ORF">HMPREF0454_01542</name>
</gene>
<accession>G9Y4X0</accession>
<dbReference type="EMBL" id="AGCI01000031">
    <property type="protein sequence ID" value="EHM44231.1"/>
    <property type="molecule type" value="Genomic_DNA"/>
</dbReference>
<protein>
    <submittedName>
        <fullName evidence="2">Uncharacterized protein</fullName>
    </submittedName>
</protein>
<organism evidence="2 3">
    <name type="scientific">Hafnia alvei ATCC 51873</name>
    <dbReference type="NCBI Taxonomy" id="1002364"/>
    <lineage>
        <taxon>Bacteria</taxon>
        <taxon>Pseudomonadati</taxon>
        <taxon>Pseudomonadota</taxon>
        <taxon>Gammaproteobacteria</taxon>
        <taxon>Enterobacterales</taxon>
        <taxon>Hafniaceae</taxon>
        <taxon>Hafnia</taxon>
    </lineage>
</organism>
<keyword evidence="1" id="KW-1133">Transmembrane helix</keyword>
<dbReference type="RefSeq" id="WP_004091394.1">
    <property type="nucleotide sequence ID" value="NZ_JH417506.1"/>
</dbReference>
<keyword evidence="1" id="KW-0472">Membrane</keyword>
<feature type="transmembrane region" description="Helical" evidence="1">
    <location>
        <begin position="39"/>
        <end position="57"/>
    </location>
</feature>
<dbReference type="AlphaFoldDB" id="G9Y4X0"/>
<proteinExistence type="predicted"/>
<evidence type="ECO:0000313" key="2">
    <source>
        <dbReference type="EMBL" id="EHM44231.1"/>
    </source>
</evidence>
<feature type="transmembrane region" description="Helical" evidence="1">
    <location>
        <begin position="12"/>
        <end position="33"/>
    </location>
</feature>
<name>G9Y4X0_HAFAL</name>
<sequence length="63" mass="7273">MKKPLKSVIRKIYHSFISPYIVIAVLALTFYISYPLSEYNGGLPCLLSIIVAIVFSWKFDKYL</sequence>
<keyword evidence="1" id="KW-0812">Transmembrane</keyword>